<dbReference type="OrthoDB" id="10045365at2759"/>
<evidence type="ECO:0000313" key="1">
    <source>
        <dbReference type="EMBL" id="EYC22321.1"/>
    </source>
</evidence>
<organism evidence="1 2">
    <name type="scientific">Ancylostoma ceylanicum</name>
    <dbReference type="NCBI Taxonomy" id="53326"/>
    <lineage>
        <taxon>Eukaryota</taxon>
        <taxon>Metazoa</taxon>
        <taxon>Ecdysozoa</taxon>
        <taxon>Nematoda</taxon>
        <taxon>Chromadorea</taxon>
        <taxon>Rhabditida</taxon>
        <taxon>Rhabditina</taxon>
        <taxon>Rhabditomorpha</taxon>
        <taxon>Strongyloidea</taxon>
        <taxon>Ancylostomatidae</taxon>
        <taxon>Ancylostomatinae</taxon>
        <taxon>Ancylostoma</taxon>
    </lineage>
</organism>
<protein>
    <submittedName>
        <fullName evidence="1">Uncharacterized protein</fullName>
    </submittedName>
</protein>
<dbReference type="STRING" id="53326.A0A016V4X9"/>
<dbReference type="EMBL" id="JARK01001353">
    <property type="protein sequence ID" value="EYC22321.1"/>
    <property type="molecule type" value="Genomic_DNA"/>
</dbReference>
<keyword evidence="2" id="KW-1185">Reference proteome</keyword>
<dbReference type="AlphaFoldDB" id="A0A016V4X9"/>
<dbReference type="Proteomes" id="UP000024635">
    <property type="component" value="Unassembled WGS sequence"/>
</dbReference>
<evidence type="ECO:0000313" key="2">
    <source>
        <dbReference type="Proteomes" id="UP000024635"/>
    </source>
</evidence>
<name>A0A016V4X9_9BILA</name>
<gene>
    <name evidence="1" type="primary">Acey_s0017.g3283</name>
    <name evidence="1" type="ORF">Y032_0017g3283</name>
</gene>
<comment type="caution">
    <text evidence="1">The sequence shown here is derived from an EMBL/GenBank/DDBJ whole genome shotgun (WGS) entry which is preliminary data.</text>
</comment>
<accession>A0A016V4X9</accession>
<reference evidence="2" key="1">
    <citation type="journal article" date="2015" name="Nat. Genet.">
        <title>The genome and transcriptome of the zoonotic hookworm Ancylostoma ceylanicum identify infection-specific gene families.</title>
        <authorList>
            <person name="Schwarz E.M."/>
            <person name="Hu Y."/>
            <person name="Antoshechkin I."/>
            <person name="Miller M.M."/>
            <person name="Sternberg P.W."/>
            <person name="Aroian R.V."/>
        </authorList>
    </citation>
    <scope>NUCLEOTIDE SEQUENCE</scope>
    <source>
        <strain evidence="2">HY135</strain>
    </source>
</reference>
<sequence>MFLLIWNYFDRANSSFDRIAQLLAQYLHANAKQAAGSLTKDVQSPHQIKYKVSVTALHAVRFEKAQSVTRFLRQATIKSGDNKTITFEWASVPAVVRRAFKWLF</sequence>
<proteinExistence type="predicted"/>